<proteinExistence type="predicted"/>
<feature type="domain" description="N-acetyltransferase" evidence="1">
    <location>
        <begin position="299"/>
        <end position="406"/>
    </location>
</feature>
<evidence type="ECO:0000313" key="3">
    <source>
        <dbReference type="Proteomes" id="UP000789375"/>
    </source>
</evidence>
<dbReference type="InterPro" id="IPR016181">
    <property type="entry name" value="Acyl_CoA_acyltransferase"/>
</dbReference>
<sequence length="406" mass="47087">MIQTPIKKRRGRPPLSISAKIRAVFKFCPISPTHFQDFSDNFDPQKLYPEIWAKRTFVKKKKYATLKEENKFGYHKEEVEISDKLIQTTDQSHDNSTFATTITSAPVRLKLITPIKPPRKKKPNPLDQKEECYLLHKLQHASKLLSPKAARLKRKLFLRKLKKDRGMKIFDIDAIVTEHMRSSSPLEPLTPDDEEDQPREVVIETSVQDKVEKETDNFKQITCTPYKNSFASRLYGTPRLASSLTAEEAWTSPFSNRKLKPFIRRDYETIPPKLNLLQDIIRYPHRNDPNWLSPPVSPIDFCYFQREHLAQVNDLLQKCFWPGIDVSENLLFPDFSIVTMYKRLIVGCGFMTPEAYITYIAVAPGWEKSGIGQFMLYHLIQTNIGKDVTLHVSANNPAMVFRIKLF</sequence>
<dbReference type="SUPFAM" id="SSF55729">
    <property type="entry name" value="Acyl-CoA N-acyltransferases (Nat)"/>
    <property type="match status" value="1"/>
</dbReference>
<name>A0A9N9GB01_FUNMO</name>
<dbReference type="GO" id="GO:0016747">
    <property type="term" value="F:acyltransferase activity, transferring groups other than amino-acyl groups"/>
    <property type="evidence" value="ECO:0007669"/>
    <property type="project" value="InterPro"/>
</dbReference>
<evidence type="ECO:0000259" key="1">
    <source>
        <dbReference type="PROSITE" id="PS51186"/>
    </source>
</evidence>
<dbReference type="Gene3D" id="3.40.630.30">
    <property type="match status" value="1"/>
</dbReference>
<dbReference type="EMBL" id="CAJVPP010002252">
    <property type="protein sequence ID" value="CAG8593718.1"/>
    <property type="molecule type" value="Genomic_DNA"/>
</dbReference>
<accession>A0A9N9GB01</accession>
<keyword evidence="3" id="KW-1185">Reference proteome</keyword>
<comment type="caution">
    <text evidence="2">The sequence shown here is derived from an EMBL/GenBank/DDBJ whole genome shotgun (WGS) entry which is preliminary data.</text>
</comment>
<protein>
    <submittedName>
        <fullName evidence="2">4441_t:CDS:1</fullName>
    </submittedName>
</protein>
<dbReference type="PROSITE" id="PS51186">
    <property type="entry name" value="GNAT"/>
    <property type="match status" value="1"/>
</dbReference>
<dbReference type="Proteomes" id="UP000789375">
    <property type="component" value="Unassembled WGS sequence"/>
</dbReference>
<reference evidence="2" key="1">
    <citation type="submission" date="2021-06" db="EMBL/GenBank/DDBJ databases">
        <authorList>
            <person name="Kallberg Y."/>
            <person name="Tangrot J."/>
            <person name="Rosling A."/>
        </authorList>
    </citation>
    <scope>NUCLEOTIDE SEQUENCE</scope>
    <source>
        <strain evidence="2">87-6 pot B 2015</strain>
    </source>
</reference>
<dbReference type="CDD" id="cd04301">
    <property type="entry name" value="NAT_SF"/>
    <property type="match status" value="1"/>
</dbReference>
<organism evidence="2 3">
    <name type="scientific">Funneliformis mosseae</name>
    <name type="common">Endomycorrhizal fungus</name>
    <name type="synonym">Glomus mosseae</name>
    <dbReference type="NCBI Taxonomy" id="27381"/>
    <lineage>
        <taxon>Eukaryota</taxon>
        <taxon>Fungi</taxon>
        <taxon>Fungi incertae sedis</taxon>
        <taxon>Mucoromycota</taxon>
        <taxon>Glomeromycotina</taxon>
        <taxon>Glomeromycetes</taxon>
        <taxon>Glomerales</taxon>
        <taxon>Glomeraceae</taxon>
        <taxon>Funneliformis</taxon>
    </lineage>
</organism>
<dbReference type="InterPro" id="IPR000182">
    <property type="entry name" value="GNAT_dom"/>
</dbReference>
<evidence type="ECO:0000313" key="2">
    <source>
        <dbReference type="EMBL" id="CAG8593718.1"/>
    </source>
</evidence>
<dbReference type="AlphaFoldDB" id="A0A9N9GB01"/>
<gene>
    <name evidence="2" type="ORF">FMOSSE_LOCUS8577</name>
</gene>